<proteinExistence type="predicted"/>
<reference evidence="2" key="1">
    <citation type="submission" date="2022-11" db="EMBL/GenBank/DDBJ databases">
        <authorList>
            <person name="Morgan W.R."/>
            <person name="Tartar A."/>
        </authorList>
    </citation>
    <scope>NUCLEOTIDE SEQUENCE</scope>
    <source>
        <strain evidence="2">ARSEF 373</strain>
    </source>
</reference>
<feature type="region of interest" description="Disordered" evidence="1">
    <location>
        <begin position="21"/>
        <end position="49"/>
    </location>
</feature>
<keyword evidence="3" id="KW-1185">Reference proteome</keyword>
<evidence type="ECO:0000313" key="2">
    <source>
        <dbReference type="EMBL" id="DBA03601.1"/>
    </source>
</evidence>
<evidence type="ECO:0000313" key="3">
    <source>
        <dbReference type="Proteomes" id="UP001146120"/>
    </source>
</evidence>
<protein>
    <submittedName>
        <fullName evidence="2">Uncharacterized protein</fullName>
    </submittedName>
</protein>
<dbReference type="EMBL" id="DAKRPA010000017">
    <property type="protein sequence ID" value="DBA03601.1"/>
    <property type="molecule type" value="Genomic_DNA"/>
</dbReference>
<accession>A0AAV2ZBC5</accession>
<evidence type="ECO:0000256" key="1">
    <source>
        <dbReference type="SAM" id="MobiDB-lite"/>
    </source>
</evidence>
<dbReference type="Proteomes" id="UP001146120">
    <property type="component" value="Unassembled WGS sequence"/>
</dbReference>
<gene>
    <name evidence="2" type="ORF">N0F65_006780</name>
</gene>
<name>A0AAV2ZBC5_9STRA</name>
<comment type="caution">
    <text evidence="2">The sequence shown here is derived from an EMBL/GenBank/DDBJ whole genome shotgun (WGS) entry which is preliminary data.</text>
</comment>
<reference evidence="2" key="2">
    <citation type="journal article" date="2023" name="Microbiol Resour">
        <title>Decontamination and Annotation of the Draft Genome Sequence of the Oomycete Lagenidium giganteum ARSEF 373.</title>
        <authorList>
            <person name="Morgan W.R."/>
            <person name="Tartar A."/>
        </authorList>
    </citation>
    <scope>NUCLEOTIDE SEQUENCE</scope>
    <source>
        <strain evidence="2">ARSEF 373</strain>
    </source>
</reference>
<organism evidence="2 3">
    <name type="scientific">Lagenidium giganteum</name>
    <dbReference type="NCBI Taxonomy" id="4803"/>
    <lineage>
        <taxon>Eukaryota</taxon>
        <taxon>Sar</taxon>
        <taxon>Stramenopiles</taxon>
        <taxon>Oomycota</taxon>
        <taxon>Peronosporomycetes</taxon>
        <taxon>Pythiales</taxon>
        <taxon>Pythiaceae</taxon>
    </lineage>
</organism>
<sequence length="239" mass="26423">MQILICIRTHWIESSGNFAAEPRGSGLSKSSSSRPSLESQRFQGLRRQRGRNQPLCSFATDATRELNILWHDGHTLGVDGAQVGVFEQANKVRFGGFLERQDGRALEAQVRFVVLRDFTHQALERQLADQQVRRLLVLADFTQRDGTWTVAMRLLDATGGRRALTRGLRGELFARCLATGGLTGSLLGTGHAEAVCGGLAVCCWNWKLGMGRSLPRRPLNQRWELAPTPVVCGGRSAER</sequence>
<dbReference type="AlphaFoldDB" id="A0AAV2ZBC5"/>
<feature type="compositionally biased region" description="Low complexity" evidence="1">
    <location>
        <begin position="21"/>
        <end position="43"/>
    </location>
</feature>